<sequence>MLDYITMKMPNGDNYNIGVQSSYTNNTVKNFKKTKDIKKNDNKCFLFFQQLLML</sequence>
<reference evidence="1" key="1">
    <citation type="journal article" date="2020" name="Nature">
        <title>Giant virus diversity and host interactions through global metagenomics.</title>
        <authorList>
            <person name="Schulz F."/>
            <person name="Roux S."/>
            <person name="Paez-Espino D."/>
            <person name="Jungbluth S."/>
            <person name="Walsh D.A."/>
            <person name="Denef V.J."/>
            <person name="McMahon K.D."/>
            <person name="Konstantinidis K.T."/>
            <person name="Eloe-Fadrosh E.A."/>
            <person name="Kyrpides N.C."/>
            <person name="Woyke T."/>
        </authorList>
    </citation>
    <scope>NUCLEOTIDE SEQUENCE</scope>
    <source>
        <strain evidence="1">GVMAG-M-3300025695-21</strain>
    </source>
</reference>
<proteinExistence type="predicted"/>
<organism evidence="1">
    <name type="scientific">viral metagenome</name>
    <dbReference type="NCBI Taxonomy" id="1070528"/>
    <lineage>
        <taxon>unclassified sequences</taxon>
        <taxon>metagenomes</taxon>
        <taxon>organismal metagenomes</taxon>
    </lineage>
</organism>
<evidence type="ECO:0000313" key="1">
    <source>
        <dbReference type="EMBL" id="QHT98932.1"/>
    </source>
</evidence>
<protein>
    <submittedName>
        <fullName evidence="1">Uncharacterized protein</fullName>
    </submittedName>
</protein>
<dbReference type="AlphaFoldDB" id="A0A6C0J0T7"/>
<name>A0A6C0J0T7_9ZZZZ</name>
<dbReference type="EMBL" id="MN740298">
    <property type="protein sequence ID" value="QHT98932.1"/>
    <property type="molecule type" value="Genomic_DNA"/>
</dbReference>
<accession>A0A6C0J0T7</accession>